<dbReference type="EMBL" id="VSED01000006">
    <property type="protein sequence ID" value="TYA39385.1"/>
    <property type="molecule type" value="Genomic_DNA"/>
</dbReference>
<organism evidence="3 5">
    <name type="scientific">Aggregatibacter actinomycetemcomitans</name>
    <name type="common">Actinobacillus actinomycetemcomitans</name>
    <name type="synonym">Haemophilus actinomycetemcomitans</name>
    <dbReference type="NCBI Taxonomy" id="714"/>
    <lineage>
        <taxon>Bacteria</taxon>
        <taxon>Pseudomonadati</taxon>
        <taxon>Pseudomonadota</taxon>
        <taxon>Gammaproteobacteria</taxon>
        <taxon>Pasteurellales</taxon>
        <taxon>Pasteurellaceae</taxon>
        <taxon>Aggregatibacter</taxon>
    </lineage>
</organism>
<keyword evidence="1" id="KW-0812">Transmembrane</keyword>
<protein>
    <submittedName>
        <fullName evidence="3">Uncharacterized protein</fullName>
    </submittedName>
</protein>
<reference evidence="3 5" key="2">
    <citation type="submission" date="2019-08" db="EMBL/GenBank/DDBJ databases">
        <title>Whole genome sequencing of Aggregatibacter actinomycetemcomitans cultured from blood stream infections in Denmark reveals a novel phylogenetic lineage expressing serotype a membrane O polysaccharide.</title>
        <authorList>
            <person name="Nedergaard S."/>
            <person name="Kobel C.M."/>
            <person name="Nielsen M.B."/>
            <person name="Moeller R.T."/>
            <person name="Jensen A.B."/>
            <person name="Noerskov-Lauritsen N."/>
        </authorList>
    </citation>
    <scope>NUCLEOTIDE SEQUENCE [LARGE SCALE GENOMIC DNA]</scope>
    <source>
        <strain evidence="3 5">PN_563</strain>
    </source>
</reference>
<keyword evidence="4" id="KW-1185">Reference proteome</keyword>
<gene>
    <name evidence="2" type="ORF">CQR80_05560</name>
    <name evidence="3" type="ORF">FXB79_03530</name>
</gene>
<evidence type="ECO:0000313" key="2">
    <source>
        <dbReference type="EMBL" id="PHO20708.1"/>
    </source>
</evidence>
<dbReference type="Proteomes" id="UP000226080">
    <property type="component" value="Unassembled WGS sequence"/>
</dbReference>
<keyword evidence="1" id="KW-0472">Membrane</keyword>
<evidence type="ECO:0000313" key="5">
    <source>
        <dbReference type="Proteomes" id="UP000323012"/>
    </source>
</evidence>
<evidence type="ECO:0000313" key="4">
    <source>
        <dbReference type="Proteomes" id="UP000226080"/>
    </source>
</evidence>
<reference evidence="2 4" key="1">
    <citation type="submission" date="2017-10" db="EMBL/GenBank/DDBJ databases">
        <title>Draft genome sequences of Aggregatibacter actinomycetemcomitans strains 310a and 310b.</title>
        <authorList>
            <person name="May A.C."/>
            <person name="Ohta H."/>
            <person name="Maeda H."/>
            <person name="Kokeguchi S."/>
            <person name="Cugini C."/>
        </authorList>
    </citation>
    <scope>NUCLEOTIDE SEQUENCE [LARGE SCALE GENOMIC DNA]</scope>
    <source>
        <strain evidence="2 4">310b</strain>
    </source>
</reference>
<name>A0AB74N615_AGGAC</name>
<accession>A0AB74N615</accession>
<feature type="transmembrane region" description="Helical" evidence="1">
    <location>
        <begin position="6"/>
        <end position="24"/>
    </location>
</feature>
<evidence type="ECO:0000256" key="1">
    <source>
        <dbReference type="SAM" id="Phobius"/>
    </source>
</evidence>
<comment type="caution">
    <text evidence="3">The sequence shown here is derived from an EMBL/GenBank/DDBJ whole genome shotgun (WGS) entry which is preliminary data.</text>
</comment>
<dbReference type="Proteomes" id="UP000323012">
    <property type="component" value="Unassembled WGS sequence"/>
</dbReference>
<dbReference type="AlphaFoldDB" id="A0AB74N615"/>
<proteinExistence type="predicted"/>
<sequence>MHNRYLTYYIIYLASILLKYHVILTKPIVNYLLRYEFITIKKEVDKTFFVDVGSIYADQ</sequence>
<evidence type="ECO:0000313" key="3">
    <source>
        <dbReference type="EMBL" id="TYA39385.1"/>
    </source>
</evidence>
<keyword evidence="1" id="KW-1133">Transmembrane helix</keyword>
<dbReference type="EMBL" id="PCGW01000008">
    <property type="protein sequence ID" value="PHO20708.1"/>
    <property type="molecule type" value="Genomic_DNA"/>
</dbReference>